<dbReference type="CDD" id="cd10932">
    <property type="entry name" value="CE4_u8"/>
    <property type="match status" value="1"/>
</dbReference>
<reference evidence="1" key="1">
    <citation type="journal article" date="2011" name="Environ. Microbiol.">
        <title>Genomic insights into the metabolic potential of the polycyclic aromatic hydrocarbon degrading sulfate-reducing Deltaproteobacterium N47.</title>
        <authorList>
            <person name="Bergmann F."/>
            <person name="Selesi D."/>
            <person name="Weinmaier T."/>
            <person name="Tischler P."/>
            <person name="Rattei T."/>
            <person name="Meckenstock R.U."/>
        </authorList>
    </citation>
    <scope>NUCLEOTIDE SEQUENCE</scope>
</reference>
<accession>E1YJK4</accession>
<dbReference type="SUPFAM" id="SSF88713">
    <property type="entry name" value="Glycoside hydrolase/deacetylase"/>
    <property type="match status" value="1"/>
</dbReference>
<dbReference type="AlphaFoldDB" id="E1YJK4"/>
<dbReference type="Gene3D" id="3.20.20.370">
    <property type="entry name" value="Glycoside hydrolase/deacetylase"/>
    <property type="match status" value="1"/>
</dbReference>
<evidence type="ECO:0000313" key="1">
    <source>
        <dbReference type="EMBL" id="CBX31458.1"/>
    </source>
</evidence>
<dbReference type="GO" id="GO:0005975">
    <property type="term" value="P:carbohydrate metabolic process"/>
    <property type="evidence" value="ECO:0007669"/>
    <property type="project" value="InterPro"/>
</dbReference>
<dbReference type="EMBL" id="FR695877">
    <property type="protein sequence ID" value="CBX31458.1"/>
    <property type="molecule type" value="Genomic_DNA"/>
</dbReference>
<name>E1YJK4_9BACT</name>
<protein>
    <recommendedName>
        <fullName evidence="2">NodB homology domain-containing protein</fullName>
    </recommendedName>
</protein>
<proteinExistence type="predicted"/>
<sequence>MIECIFTIDYEIYGNGEGTLKELVYEPMQKLSEIFDSAGVKFVVFVEAAELEQIELFKTDPVINDVKHQVQKLHTNGHEIALHLHPQWYNARYENQKWCLDYTEYNLCKLPEKRIDQIIDRSIAYLRNIINKADFTPLSFRAGNWLFQPAQTTSRILAERGIKIDSSVFKGGVQHQHKLDYRRALENGYYWQFTDDVNVPDPKGIMLEIPIMTQMIPAMEMLTAKRVVMQQKSFAASQSKKEKLYRIWDYCRFQYPLKFDFCRMTINELTCMMEKVIKEDKRNPLGYKPFVLIGHTKDLVDFETIVSFLSYLKQKHIKISTFEEAYEKCI</sequence>
<dbReference type="InterPro" id="IPR011330">
    <property type="entry name" value="Glyco_hydro/deAcase_b/a-brl"/>
</dbReference>
<evidence type="ECO:0008006" key="2">
    <source>
        <dbReference type="Google" id="ProtNLM"/>
    </source>
</evidence>
<gene>
    <name evidence="1" type="ORF">N47_E49700</name>
</gene>
<organism evidence="1">
    <name type="scientific">uncultured Desulfobacterium sp</name>
    <dbReference type="NCBI Taxonomy" id="201089"/>
    <lineage>
        <taxon>Bacteria</taxon>
        <taxon>Pseudomonadati</taxon>
        <taxon>Thermodesulfobacteriota</taxon>
        <taxon>Desulfobacteria</taxon>
        <taxon>Desulfobacterales</taxon>
        <taxon>Desulfobacteriaceae</taxon>
        <taxon>Desulfobacterium</taxon>
        <taxon>environmental samples</taxon>
    </lineage>
</organism>